<evidence type="ECO:0000256" key="7">
    <source>
        <dbReference type="ARBA" id="ARBA00023034"/>
    </source>
</evidence>
<dbReference type="GO" id="GO:0004559">
    <property type="term" value="F:alpha-mannosidase activity"/>
    <property type="evidence" value="ECO:0007669"/>
    <property type="project" value="TreeGrafter"/>
</dbReference>
<keyword evidence="7" id="KW-0333">Golgi apparatus</keyword>
<evidence type="ECO:0000256" key="3">
    <source>
        <dbReference type="ARBA" id="ARBA00022692"/>
    </source>
</evidence>
<evidence type="ECO:0000256" key="4">
    <source>
        <dbReference type="ARBA" id="ARBA00022801"/>
    </source>
</evidence>
<evidence type="ECO:0000256" key="6">
    <source>
        <dbReference type="ARBA" id="ARBA00022989"/>
    </source>
</evidence>
<dbReference type="Proteomes" id="UP000179807">
    <property type="component" value="Unassembled WGS sequence"/>
</dbReference>
<evidence type="ECO:0000313" key="9">
    <source>
        <dbReference type="EMBL" id="OHT09898.1"/>
    </source>
</evidence>
<dbReference type="Pfam" id="PF16317">
    <property type="entry name" value="Glyco_hydro_99"/>
    <property type="match status" value="1"/>
</dbReference>
<keyword evidence="3" id="KW-0812">Transmembrane</keyword>
<dbReference type="EMBL" id="MLAK01000627">
    <property type="protein sequence ID" value="OHT09898.1"/>
    <property type="molecule type" value="Genomic_DNA"/>
</dbReference>
<comment type="subcellular location">
    <subcellularLocation>
        <location evidence="1">Golgi apparatus membrane</location>
        <topology evidence="1">Single-pass type II membrane protein</topology>
    </subcellularLocation>
</comment>
<dbReference type="GeneID" id="94826608"/>
<sequence length="382" mass="44734">MNIHISTKRLIISSFIIPISLFLLFGFETVYPATQKTVNRPKIFRKQVFIEYFGAFGNPAIDKRWFSWRRKIYKYTSEYYEPPNHSPIQLFPRLGLYSSHDKTLLRHHCAMLYEIGVDNIVLQWKGANRTDDYEEPEYAGYTDETLKLLLDVASEFQLKVTVRIPLYESRSNESVFEDIVYLHKKYFNHSSYLKINEKPAVFIYDPHEINNLYLAIQQLKENSINCFFVGSINTKNHVGIAVEDGFDGVFTYFASEASTWCSNISHWKILKKDAKDRGIIFIPSVGPGYNDEKIDRWRNDNGRSREGGQYYDRMWKAAIETRPKFVVINSFNNWMETTAIEPVVEKQGFRFDDNIWSGSGTSGDSFMEMTKKWIDIFKGFKQ</sequence>
<comment type="caution">
    <text evidence="9">The sequence shown here is derived from an EMBL/GenBank/DDBJ whole genome shotgun (WGS) entry which is preliminary data.</text>
</comment>
<reference evidence="9" key="1">
    <citation type="submission" date="2016-10" db="EMBL/GenBank/DDBJ databases">
        <authorList>
            <person name="Benchimol M."/>
            <person name="Almeida L.G."/>
            <person name="Vasconcelos A.T."/>
            <person name="Perreira-Neves A."/>
            <person name="Rosa I.A."/>
            <person name="Tasca T."/>
            <person name="Bogo M.R."/>
            <person name="de Souza W."/>
        </authorList>
    </citation>
    <scope>NUCLEOTIDE SEQUENCE [LARGE SCALE GENOMIC DNA]</scope>
    <source>
        <strain evidence="9">K</strain>
    </source>
</reference>
<organism evidence="9 10">
    <name type="scientific">Tritrichomonas foetus</name>
    <dbReference type="NCBI Taxonomy" id="1144522"/>
    <lineage>
        <taxon>Eukaryota</taxon>
        <taxon>Metamonada</taxon>
        <taxon>Parabasalia</taxon>
        <taxon>Tritrichomonadida</taxon>
        <taxon>Tritrichomonadidae</taxon>
        <taxon>Tritrichomonas</taxon>
    </lineage>
</organism>
<name>A0A1J4KFU8_9EUKA</name>
<dbReference type="AlphaFoldDB" id="A0A1J4KFU8"/>
<accession>A0A1J4KFU8</accession>
<keyword evidence="8" id="KW-0472">Membrane</keyword>
<dbReference type="PANTHER" id="PTHR13572:SF4">
    <property type="entry name" value="RE57134P"/>
    <property type="match status" value="1"/>
</dbReference>
<comment type="similarity">
    <text evidence="2">Belongs to the glycosyl hydrolase 99 family.</text>
</comment>
<keyword evidence="10" id="KW-1185">Reference proteome</keyword>
<dbReference type="VEuPathDB" id="TrichDB:TRFO_04448"/>
<evidence type="ECO:0000256" key="2">
    <source>
        <dbReference type="ARBA" id="ARBA00009559"/>
    </source>
</evidence>
<evidence type="ECO:0000313" key="10">
    <source>
        <dbReference type="Proteomes" id="UP000179807"/>
    </source>
</evidence>
<dbReference type="PANTHER" id="PTHR13572">
    <property type="entry name" value="ENDO-ALPHA-1,2-MANNOSIDASE"/>
    <property type="match status" value="1"/>
</dbReference>
<dbReference type="OrthoDB" id="406152at2759"/>
<dbReference type="GO" id="GO:0000139">
    <property type="term" value="C:Golgi membrane"/>
    <property type="evidence" value="ECO:0007669"/>
    <property type="project" value="UniProtKB-SubCell"/>
</dbReference>
<dbReference type="RefSeq" id="XP_068363034.1">
    <property type="nucleotide sequence ID" value="XM_068491904.1"/>
</dbReference>
<evidence type="ECO:0000256" key="5">
    <source>
        <dbReference type="ARBA" id="ARBA00022968"/>
    </source>
</evidence>
<keyword evidence="4" id="KW-0378">Hydrolase</keyword>
<keyword evidence="5" id="KW-0735">Signal-anchor</keyword>
<evidence type="ECO:0000256" key="8">
    <source>
        <dbReference type="ARBA" id="ARBA00023136"/>
    </source>
</evidence>
<keyword evidence="6" id="KW-1133">Transmembrane helix</keyword>
<gene>
    <name evidence="9" type="ORF">TRFO_04448</name>
</gene>
<evidence type="ECO:0000256" key="1">
    <source>
        <dbReference type="ARBA" id="ARBA00004323"/>
    </source>
</evidence>
<dbReference type="InterPro" id="IPR026071">
    <property type="entry name" value="Glyco_Hydrolase_99"/>
</dbReference>
<dbReference type="Gene3D" id="3.20.20.80">
    <property type="entry name" value="Glycosidases"/>
    <property type="match status" value="1"/>
</dbReference>
<protein>
    <submittedName>
        <fullName evidence="9">Glycoprotein endo-alpha-1,2-mannosidase</fullName>
    </submittedName>
</protein>
<proteinExistence type="inferred from homology"/>